<protein>
    <submittedName>
        <fullName evidence="1">Uncharacterized protein</fullName>
    </submittedName>
</protein>
<name>A0A4U6VY88_SETVI</name>
<dbReference type="Gramene" id="TKW34165">
    <property type="protein sequence ID" value="TKW34165"/>
    <property type="gene ID" value="SEVIR_2G286550v2"/>
</dbReference>
<accession>A0A4U6VY88</accession>
<gene>
    <name evidence="1" type="ORF">SEVIR_2G286550v2</name>
</gene>
<evidence type="ECO:0000313" key="1">
    <source>
        <dbReference type="EMBL" id="TKW34165.1"/>
    </source>
</evidence>
<dbReference type="AlphaFoldDB" id="A0A4U6VY88"/>
<dbReference type="Proteomes" id="UP000298652">
    <property type="component" value="Chromosome 2"/>
</dbReference>
<reference evidence="1" key="1">
    <citation type="submission" date="2019-03" db="EMBL/GenBank/DDBJ databases">
        <title>WGS assembly of Setaria viridis.</title>
        <authorList>
            <person name="Huang P."/>
            <person name="Jenkins J."/>
            <person name="Grimwood J."/>
            <person name="Barry K."/>
            <person name="Healey A."/>
            <person name="Mamidi S."/>
            <person name="Sreedasyam A."/>
            <person name="Shu S."/>
            <person name="Feldman M."/>
            <person name="Wu J."/>
            <person name="Yu Y."/>
            <person name="Chen C."/>
            <person name="Johnson J."/>
            <person name="Rokhsar D."/>
            <person name="Baxter I."/>
            <person name="Schmutz J."/>
            <person name="Brutnell T."/>
            <person name="Kellogg E."/>
        </authorList>
    </citation>
    <scope>NUCLEOTIDE SEQUENCE [LARGE SCALE GENOMIC DNA]</scope>
</reference>
<dbReference type="EMBL" id="CM016553">
    <property type="protein sequence ID" value="TKW34165.1"/>
    <property type="molecule type" value="Genomic_DNA"/>
</dbReference>
<organism evidence="1 2">
    <name type="scientific">Setaria viridis</name>
    <name type="common">Green bristlegrass</name>
    <name type="synonym">Setaria italica subsp. viridis</name>
    <dbReference type="NCBI Taxonomy" id="4556"/>
    <lineage>
        <taxon>Eukaryota</taxon>
        <taxon>Viridiplantae</taxon>
        <taxon>Streptophyta</taxon>
        <taxon>Embryophyta</taxon>
        <taxon>Tracheophyta</taxon>
        <taxon>Spermatophyta</taxon>
        <taxon>Magnoliopsida</taxon>
        <taxon>Liliopsida</taxon>
        <taxon>Poales</taxon>
        <taxon>Poaceae</taxon>
        <taxon>PACMAD clade</taxon>
        <taxon>Panicoideae</taxon>
        <taxon>Panicodae</taxon>
        <taxon>Paniceae</taxon>
        <taxon>Cenchrinae</taxon>
        <taxon>Setaria</taxon>
    </lineage>
</organism>
<dbReference type="OMA" id="PERNHRI"/>
<evidence type="ECO:0000313" key="2">
    <source>
        <dbReference type="Proteomes" id="UP000298652"/>
    </source>
</evidence>
<keyword evidence="2" id="KW-1185">Reference proteome</keyword>
<sequence length="95" mass="11145">MSAWIRCPNIDPSRWDRHDSLHSWWIALLAAPVASGKGLRSLIILVLWEIWPERNHRIYRHKEPSANRIVNCIKDQTAVWITVGAKHLQYFVYAT</sequence>
<proteinExistence type="predicted"/>